<dbReference type="CDD" id="cd02440">
    <property type="entry name" value="AdoMet_MTases"/>
    <property type="match status" value="1"/>
</dbReference>
<keyword evidence="4" id="KW-1185">Reference proteome</keyword>
<keyword evidence="3" id="KW-0489">Methyltransferase</keyword>
<organism evidence="3 4">
    <name type="scientific">Paenibacillus foliorum</name>
    <dbReference type="NCBI Taxonomy" id="2654974"/>
    <lineage>
        <taxon>Bacteria</taxon>
        <taxon>Bacillati</taxon>
        <taxon>Bacillota</taxon>
        <taxon>Bacilli</taxon>
        <taxon>Bacillales</taxon>
        <taxon>Paenibacillaceae</taxon>
        <taxon>Paenibacillus</taxon>
    </lineage>
</organism>
<dbReference type="InterPro" id="IPR029063">
    <property type="entry name" value="SAM-dependent_MTases_sf"/>
</dbReference>
<evidence type="ECO:0000256" key="1">
    <source>
        <dbReference type="ARBA" id="ARBA00022679"/>
    </source>
</evidence>
<dbReference type="GO" id="GO:0032259">
    <property type="term" value="P:methylation"/>
    <property type="evidence" value="ECO:0007669"/>
    <property type="project" value="UniProtKB-KW"/>
</dbReference>
<dbReference type="GO" id="GO:0008168">
    <property type="term" value="F:methyltransferase activity"/>
    <property type="evidence" value="ECO:0007669"/>
    <property type="project" value="UniProtKB-KW"/>
</dbReference>
<dbReference type="InterPro" id="IPR013321">
    <property type="entry name" value="Arc_rbn_hlx_hlx"/>
</dbReference>
<dbReference type="EMBL" id="WHOD01000045">
    <property type="protein sequence ID" value="NOU93317.1"/>
    <property type="molecule type" value="Genomic_DNA"/>
</dbReference>
<evidence type="ECO:0000259" key="2">
    <source>
        <dbReference type="Pfam" id="PF13649"/>
    </source>
</evidence>
<protein>
    <submittedName>
        <fullName evidence="3">Methyltransferase domain-containing protein</fullName>
    </submittedName>
</protein>
<dbReference type="SUPFAM" id="SSF53335">
    <property type="entry name" value="S-adenosyl-L-methionine-dependent methyltransferases"/>
    <property type="match status" value="1"/>
</dbReference>
<dbReference type="Pfam" id="PF13649">
    <property type="entry name" value="Methyltransf_25"/>
    <property type="match status" value="1"/>
</dbReference>
<dbReference type="InterPro" id="IPR010985">
    <property type="entry name" value="Ribbon_hlx_hlx"/>
</dbReference>
<dbReference type="RefSeq" id="WP_171651516.1">
    <property type="nucleotide sequence ID" value="NZ_WHOD01000045.1"/>
</dbReference>
<evidence type="ECO:0000313" key="4">
    <source>
        <dbReference type="Proteomes" id="UP000641588"/>
    </source>
</evidence>
<keyword evidence="1" id="KW-0808">Transferase</keyword>
<comment type="caution">
    <text evidence="3">The sequence shown here is derived from an EMBL/GenBank/DDBJ whole genome shotgun (WGS) entry which is preliminary data.</text>
</comment>
<dbReference type="Gene3D" id="3.40.50.150">
    <property type="entry name" value="Vaccinia Virus protein VP39"/>
    <property type="match status" value="1"/>
</dbReference>
<dbReference type="Proteomes" id="UP000641588">
    <property type="component" value="Unassembled WGS sequence"/>
</dbReference>
<dbReference type="GO" id="GO:0006355">
    <property type="term" value="P:regulation of DNA-templated transcription"/>
    <property type="evidence" value="ECO:0007669"/>
    <property type="project" value="InterPro"/>
</dbReference>
<dbReference type="Gene3D" id="1.10.1220.10">
    <property type="entry name" value="Met repressor-like"/>
    <property type="match status" value="1"/>
</dbReference>
<dbReference type="AlphaFoldDB" id="A0A972GT09"/>
<feature type="domain" description="Methyltransferase" evidence="2">
    <location>
        <begin position="125"/>
        <end position="215"/>
    </location>
</feature>
<sequence length="294" mass="32936">MTENKTKRLSVYLPDKVKSDLELMAAETGLSMTQVIVMATHSLLANYKSQGTAIFASLLDSKQKDPTLLSERLQVLNQETARIQSYYGSRAAEFENIYHRDEPNYQNELVRIANAMKDALAGRTVLEIACGTGYWTQIIADAVQHVTGTDIRPEVLQIAEAKQIPQLKAQFLIGDAYDLDTIPGVFNGALASFWFSHIPKNKIDDFLTGLHKRLGSGANIFIADNVFVQGRGGELVHKESCEDTFKLRELSDGSKHEIVKNYYSKEELYDIFKPIAKQLKVVVGGSFWYVSYSI</sequence>
<proteinExistence type="predicted"/>
<dbReference type="PANTHER" id="PTHR43861">
    <property type="entry name" value="TRANS-ACONITATE 2-METHYLTRANSFERASE-RELATED"/>
    <property type="match status" value="1"/>
</dbReference>
<name>A0A972GT09_9BACL</name>
<evidence type="ECO:0000313" key="3">
    <source>
        <dbReference type="EMBL" id="NOU93317.1"/>
    </source>
</evidence>
<dbReference type="SUPFAM" id="SSF47598">
    <property type="entry name" value="Ribbon-helix-helix"/>
    <property type="match status" value="1"/>
</dbReference>
<dbReference type="InterPro" id="IPR041698">
    <property type="entry name" value="Methyltransf_25"/>
</dbReference>
<accession>A0A972GT09</accession>
<gene>
    <name evidence="3" type="ORF">GC093_08815</name>
</gene>
<reference evidence="3" key="1">
    <citation type="submission" date="2019-10" db="EMBL/GenBank/DDBJ databases">
        <title>Description of Paenibacillus glebae sp. nov.</title>
        <authorList>
            <person name="Carlier A."/>
            <person name="Qi S."/>
        </authorList>
    </citation>
    <scope>NUCLEOTIDE SEQUENCE</scope>
    <source>
        <strain evidence="3">LMG 31456</strain>
    </source>
</reference>